<reference evidence="2 4" key="1">
    <citation type="submission" date="2018-04" db="EMBL/GenBank/DDBJ databases">
        <title>Whole genome sequencing of Hypsizygus marmoreus.</title>
        <authorList>
            <person name="Choi I.-G."/>
            <person name="Min B."/>
            <person name="Kim J.-G."/>
            <person name="Kim S."/>
            <person name="Oh Y.-L."/>
            <person name="Kong W.-S."/>
            <person name="Park H."/>
            <person name="Jeong J."/>
            <person name="Song E.-S."/>
        </authorList>
    </citation>
    <scope>NUCLEOTIDE SEQUENCE [LARGE SCALE GENOMIC DNA]</scope>
    <source>
        <strain evidence="2 4">51987-8</strain>
    </source>
</reference>
<evidence type="ECO:0000313" key="3">
    <source>
        <dbReference type="EMBL" id="RDB20215.1"/>
    </source>
</evidence>
<dbReference type="OrthoDB" id="3066675at2759"/>
<name>A0A369J1V6_HYPMA</name>
<evidence type="ECO:0000313" key="4">
    <source>
        <dbReference type="Proteomes" id="UP000076154"/>
    </source>
</evidence>
<dbReference type="EMBL" id="LUEZ02000069">
    <property type="protein sequence ID" value="RDB20215.1"/>
    <property type="molecule type" value="Genomic_DNA"/>
</dbReference>
<keyword evidence="4" id="KW-1185">Reference proteome</keyword>
<comment type="caution">
    <text evidence="2">The sequence shown here is derived from an EMBL/GenBank/DDBJ whole genome shotgun (WGS) entry which is preliminary data.</text>
</comment>
<feature type="region of interest" description="Disordered" evidence="1">
    <location>
        <begin position="1"/>
        <end position="48"/>
    </location>
</feature>
<proteinExistence type="predicted"/>
<evidence type="ECO:0000313" key="2">
    <source>
        <dbReference type="EMBL" id="RDB15120.1"/>
    </source>
</evidence>
<dbReference type="EMBL" id="LUEZ02000210">
    <property type="protein sequence ID" value="RDB15120.1"/>
    <property type="molecule type" value="Genomic_DNA"/>
</dbReference>
<dbReference type="Proteomes" id="UP000076154">
    <property type="component" value="Unassembled WGS sequence"/>
</dbReference>
<sequence length="339" mass="37075">MSPGNGASHKSSKSKKKSAPVSQPQPQPMLPPNESQSIPANTEVDPADPFHAAAEKFFSSRNRANALRILWDAALEFGRTKFSEEEKAQGLQEGREKGLKDGEALGFRKGVEIGLREGTQLGRALAQSESRESFTGELDAAHEQGYRVGFQEGRSDAVLEQEKAGLLTTGTLSPPNVFLPETAIRMVETMPQDSTTPPTTPPHIPCTVNWADDADTVFPLPTAPAPVARDFSVLSTGATHPFGTLRRRTKRSQFKFRNHQRAPSRFTPQAQFKGQPIITHRHPHGIAHGRPVFTISTLAPNFIPASTISPSHLDWDQDPRLFDLSKALRSLGWIRPSGG</sequence>
<protein>
    <submittedName>
        <fullName evidence="2">Uncharacterized protein</fullName>
    </submittedName>
</protein>
<organism evidence="2 4">
    <name type="scientific">Hypsizygus marmoreus</name>
    <name type="common">White beech mushroom</name>
    <name type="synonym">Agaricus marmoreus</name>
    <dbReference type="NCBI Taxonomy" id="39966"/>
    <lineage>
        <taxon>Eukaryota</taxon>
        <taxon>Fungi</taxon>
        <taxon>Dikarya</taxon>
        <taxon>Basidiomycota</taxon>
        <taxon>Agaricomycotina</taxon>
        <taxon>Agaricomycetes</taxon>
        <taxon>Agaricomycetidae</taxon>
        <taxon>Agaricales</taxon>
        <taxon>Tricholomatineae</taxon>
        <taxon>Lyophyllaceae</taxon>
        <taxon>Hypsizygus</taxon>
    </lineage>
</organism>
<gene>
    <name evidence="2" type="ORF">Hypma_005200</name>
    <name evidence="3" type="ORF">Hypma_012669</name>
</gene>
<dbReference type="AlphaFoldDB" id="A0A369J1V6"/>
<evidence type="ECO:0000256" key="1">
    <source>
        <dbReference type="SAM" id="MobiDB-lite"/>
    </source>
</evidence>
<dbReference type="InParanoid" id="A0A369J1V6"/>
<accession>A0A369J1V6</accession>
<dbReference type="STRING" id="39966.A0A369J1V6"/>